<dbReference type="GeneID" id="9834290"/>
<protein>
    <recommendedName>
        <fullName evidence="6">Translation initiation factor eIF2B subunit gamma</fullName>
    </recommendedName>
    <alternativeName>
        <fullName evidence="7">eIF2B GDP-GTP exchange factor subunit gamma</fullName>
    </alternativeName>
</protein>
<dbReference type="GO" id="GO:0003743">
    <property type="term" value="F:translation initiation factor activity"/>
    <property type="evidence" value="ECO:0007669"/>
    <property type="project" value="UniProtKB-KW"/>
</dbReference>
<dbReference type="GO" id="GO:0002183">
    <property type="term" value="P:cytoplasmic translational initiation"/>
    <property type="evidence" value="ECO:0007669"/>
    <property type="project" value="TreeGrafter"/>
</dbReference>
<evidence type="ECO:0000313" key="11">
    <source>
        <dbReference type="Proteomes" id="UP000009170"/>
    </source>
</evidence>
<reference evidence="11" key="1">
    <citation type="journal article" date="2006" name="Proc. Natl. Acad. Sci. U.S.A.">
        <title>Genome analysis of the smallest free-living eukaryote Ostreococcus tauri unveils many unique features.</title>
        <authorList>
            <person name="Derelle E."/>
            <person name="Ferraz C."/>
            <person name="Rombauts S."/>
            <person name="Rouze P."/>
            <person name="Worden A.Z."/>
            <person name="Robbens S."/>
            <person name="Partensky F."/>
            <person name="Degroeve S."/>
            <person name="Echeynie S."/>
            <person name="Cooke R."/>
            <person name="Saeys Y."/>
            <person name="Wuyts J."/>
            <person name="Jabbari K."/>
            <person name="Bowler C."/>
            <person name="Panaud O."/>
            <person name="Piegu B."/>
            <person name="Ball S.G."/>
            <person name="Ral J.-P."/>
            <person name="Bouget F.-Y."/>
            <person name="Piganeau G."/>
            <person name="De Baets B."/>
            <person name="Picard A."/>
            <person name="Delseny M."/>
            <person name="Demaille J."/>
            <person name="Van de Peer Y."/>
            <person name="Moreau H."/>
        </authorList>
    </citation>
    <scope>NUCLEOTIDE SEQUENCE [LARGE SCALE GENOMIC DNA]</scope>
    <source>
        <strain evidence="11">OTTH 0595 / CCAP 157/2 / RCC745</strain>
    </source>
</reference>
<dbReference type="CDD" id="cd04652">
    <property type="entry name" value="LbH_eIF2B_gamma_C"/>
    <property type="match status" value="1"/>
</dbReference>
<comment type="subcellular location">
    <subcellularLocation>
        <location evidence="1">Cytoplasm</location>
        <location evidence="1">Cytosol</location>
    </subcellularLocation>
</comment>
<dbReference type="InterPro" id="IPR056764">
    <property type="entry name" value="LbH_EIF2B3/5"/>
</dbReference>
<keyword evidence="5" id="KW-0648">Protein biosynthesis</keyword>
<dbReference type="GO" id="GO:0005085">
    <property type="term" value="F:guanyl-nucleotide exchange factor activity"/>
    <property type="evidence" value="ECO:0007669"/>
    <property type="project" value="TreeGrafter"/>
</dbReference>
<evidence type="ECO:0000256" key="7">
    <source>
        <dbReference type="ARBA" id="ARBA00044229"/>
    </source>
</evidence>
<evidence type="ECO:0000259" key="9">
    <source>
        <dbReference type="Pfam" id="PF25084"/>
    </source>
</evidence>
<dbReference type="Pfam" id="PF25084">
    <property type="entry name" value="LbH_EIF2B"/>
    <property type="match status" value="1"/>
</dbReference>
<evidence type="ECO:0000256" key="1">
    <source>
        <dbReference type="ARBA" id="ARBA00004514"/>
    </source>
</evidence>
<dbReference type="InterPro" id="IPR011004">
    <property type="entry name" value="Trimer_LpxA-like_sf"/>
</dbReference>
<evidence type="ECO:0000256" key="3">
    <source>
        <dbReference type="ARBA" id="ARBA00022490"/>
    </source>
</evidence>
<dbReference type="PANTHER" id="PTHR45989">
    <property type="entry name" value="TRANSLATION INITIATION FACTOR EIF-2B SUBUNIT GAMMA"/>
    <property type="match status" value="1"/>
</dbReference>
<keyword evidence="3" id="KW-0963">Cytoplasm</keyword>
<feature type="domain" description="EIF2B subunit epsilon/gamma LbH" evidence="9">
    <location>
        <begin position="313"/>
        <end position="405"/>
    </location>
</feature>
<organism evidence="10 11">
    <name type="scientific">Ostreococcus tauri</name>
    <name type="common">Marine green alga</name>
    <dbReference type="NCBI Taxonomy" id="70448"/>
    <lineage>
        <taxon>Eukaryota</taxon>
        <taxon>Viridiplantae</taxon>
        <taxon>Chlorophyta</taxon>
        <taxon>Mamiellophyceae</taxon>
        <taxon>Mamiellales</taxon>
        <taxon>Bathycoccaceae</taxon>
        <taxon>Ostreococcus</taxon>
    </lineage>
</organism>
<dbReference type="InterPro" id="IPR029044">
    <property type="entry name" value="Nucleotide-diphossugar_trans"/>
</dbReference>
<keyword evidence="11" id="KW-1185">Reference proteome</keyword>
<keyword evidence="4" id="KW-0396">Initiation factor</keyword>
<dbReference type="SUPFAM" id="SSF51161">
    <property type="entry name" value="Trimeric LpxA-like enzymes"/>
    <property type="match status" value="1"/>
</dbReference>
<gene>
    <name evidence="10" type="ORF">OT_ostta04g04120</name>
</gene>
<dbReference type="GO" id="GO:0016740">
    <property type="term" value="F:transferase activity"/>
    <property type="evidence" value="ECO:0007669"/>
    <property type="project" value="UniProtKB-KW"/>
</dbReference>
<dbReference type="KEGG" id="ota:OT_ostta04g04120"/>
<sequence>MRLRGVVLALDRDADGFDGVLDRDRSTKYELECGTRGTLRHALRALHALARRPCERLTVLVADDGAATRAREMIERAMRDGSWSGRTIEVTTARDGASELEALATLEADDARAGATTLVVMYGDVVTDVSLDAVVSAQLARGGAATCALATRRPWAEVERKAGKAPKGTRYVGLSASGGEVAFLAGGEKMDEAQKRLKLRRSMLDANGEIVIRTDITDVGIFALDAARAFDAIRERPDMKSLRYDLIPHFVAEQFRGAKDAVVAAYMVPADKYCVAVNTAKPALLEVSREIASEFHHLNERPLSKYDNVLDHSTVVGSKSTIGPGCVVAEQCVLGDKCSVKKSVITAECKIGSGVKIVNSLILRGAVIGDGSQIQGCVVGPGAIVGARVVAKDSIVGAGYEVADDEDVDGETLEKRD</sequence>
<dbReference type="RefSeq" id="XP_003078948.2">
    <property type="nucleotide sequence ID" value="XM_003078900.2"/>
</dbReference>
<evidence type="ECO:0000313" key="10">
    <source>
        <dbReference type="EMBL" id="CEF97692.1"/>
    </source>
</evidence>
<dbReference type="OrthoDB" id="10250549at2759"/>
<evidence type="ECO:0000256" key="6">
    <source>
        <dbReference type="ARBA" id="ARBA00044196"/>
    </source>
</evidence>
<dbReference type="EMBL" id="CAID01000004">
    <property type="protein sequence ID" value="CEF97692.1"/>
    <property type="molecule type" value="Genomic_DNA"/>
</dbReference>
<dbReference type="GO" id="GO:0005851">
    <property type="term" value="C:eukaryotic translation initiation factor 2B complex"/>
    <property type="evidence" value="ECO:0007669"/>
    <property type="project" value="TreeGrafter"/>
</dbReference>
<dbReference type="STRING" id="70448.A0A090M4T9"/>
<comment type="similarity">
    <text evidence="2">Belongs to the eIF-2B gamma/epsilon subunits family.</text>
</comment>
<evidence type="ECO:0000256" key="4">
    <source>
        <dbReference type="ARBA" id="ARBA00022540"/>
    </source>
</evidence>
<evidence type="ECO:0000256" key="8">
    <source>
        <dbReference type="ARBA" id="ARBA00046432"/>
    </source>
</evidence>
<comment type="subunit">
    <text evidence="8">Component of the translation initiation factor 2B (eIF2B) complex which is a heterodecamer of two sets of five different subunits: alpha, beta, gamma, delta and epsilon. Subunits alpha, beta and delta comprise a regulatory subcomplex and subunits epsilon and gamma comprise a catalytic subcomplex. Within the complex, the hexameric regulatory complex resides at the center, with the two heterodimeric catalytic subcomplexes bound on opposite sides.</text>
</comment>
<dbReference type="GO" id="GO:0005829">
    <property type="term" value="C:cytosol"/>
    <property type="evidence" value="ECO:0007669"/>
    <property type="project" value="UniProtKB-SubCell"/>
</dbReference>
<dbReference type="Proteomes" id="UP000009170">
    <property type="component" value="Unassembled WGS sequence"/>
</dbReference>
<evidence type="ECO:0000256" key="5">
    <source>
        <dbReference type="ARBA" id="ARBA00022917"/>
    </source>
</evidence>
<proteinExistence type="inferred from homology"/>
<evidence type="ECO:0000256" key="2">
    <source>
        <dbReference type="ARBA" id="ARBA00007878"/>
    </source>
</evidence>
<dbReference type="Gene3D" id="3.90.550.10">
    <property type="entry name" value="Spore Coat Polysaccharide Biosynthesis Protein SpsA, Chain A"/>
    <property type="match status" value="1"/>
</dbReference>
<dbReference type="InterPro" id="IPR051960">
    <property type="entry name" value="eIF2B_gamma"/>
</dbReference>
<reference evidence="10 11" key="2">
    <citation type="journal article" date="2014" name="BMC Genomics">
        <title>An improved genome of the model marine alga Ostreococcus tauri unfolds by assessing Illumina de novo assemblies.</title>
        <authorList>
            <person name="Blanc-Mathieu R."/>
            <person name="Verhelst B."/>
            <person name="Derelle E."/>
            <person name="Rombauts S."/>
            <person name="Bouget F.Y."/>
            <person name="Carre I."/>
            <person name="Chateau A."/>
            <person name="Eyre-Walker A."/>
            <person name="Grimsley N."/>
            <person name="Moreau H."/>
            <person name="Piegu B."/>
            <person name="Rivals E."/>
            <person name="Schackwitz W."/>
            <person name="Van de Peer Y."/>
            <person name="Piganeau G."/>
        </authorList>
    </citation>
    <scope>NUCLEOTIDE SEQUENCE [LARGE SCALE GENOMIC DNA]</scope>
    <source>
        <strain evidence="11">OTTH 0595 / CCAP 157/2 / RCC745</strain>
    </source>
</reference>
<dbReference type="AlphaFoldDB" id="A0A090M4T9"/>
<dbReference type="InParanoid" id="A0A090M4T9"/>
<dbReference type="SUPFAM" id="SSF53448">
    <property type="entry name" value="Nucleotide-diphospho-sugar transferases"/>
    <property type="match status" value="1"/>
</dbReference>
<keyword evidence="10" id="KW-0808">Transferase</keyword>
<name>A0A090M4T9_OSTTA</name>
<accession>A0A090M4T9</accession>
<dbReference type="Gene3D" id="2.160.10.10">
    <property type="entry name" value="Hexapeptide repeat proteins"/>
    <property type="match status" value="1"/>
</dbReference>
<dbReference type="FunCoup" id="A0A090M4T9">
    <property type="interactions" value="2006"/>
</dbReference>
<comment type="caution">
    <text evidence="10">The sequence shown here is derived from an EMBL/GenBank/DDBJ whole genome shotgun (WGS) entry which is preliminary data.</text>
</comment>
<dbReference type="PANTHER" id="PTHR45989:SF1">
    <property type="entry name" value="TRANSLATION INITIATION FACTOR EIF-2B SUBUNIT GAMMA"/>
    <property type="match status" value="1"/>
</dbReference>